<evidence type="ECO:0000313" key="1">
    <source>
        <dbReference type="EMBL" id="MFC7184729.1"/>
    </source>
</evidence>
<evidence type="ECO:0000313" key="2">
    <source>
        <dbReference type="Proteomes" id="UP001596435"/>
    </source>
</evidence>
<name>A0ABW2G5B3_9ACTN</name>
<reference evidence="2" key="1">
    <citation type="journal article" date="2019" name="Int. J. Syst. Evol. Microbiol.">
        <title>The Global Catalogue of Microorganisms (GCM) 10K type strain sequencing project: providing services to taxonomists for standard genome sequencing and annotation.</title>
        <authorList>
            <consortium name="The Broad Institute Genomics Platform"/>
            <consortium name="The Broad Institute Genome Sequencing Center for Infectious Disease"/>
            <person name="Wu L."/>
            <person name="Ma J."/>
        </authorList>
    </citation>
    <scope>NUCLEOTIDE SEQUENCE [LARGE SCALE GENOMIC DNA]</scope>
    <source>
        <strain evidence="2">CGMCC 1.12859</strain>
    </source>
</reference>
<keyword evidence="2" id="KW-1185">Reference proteome</keyword>
<organism evidence="1 2">
    <name type="scientific">Kitasatospora paranensis</name>
    <dbReference type="NCBI Taxonomy" id="258053"/>
    <lineage>
        <taxon>Bacteria</taxon>
        <taxon>Bacillati</taxon>
        <taxon>Actinomycetota</taxon>
        <taxon>Actinomycetes</taxon>
        <taxon>Kitasatosporales</taxon>
        <taxon>Streptomycetaceae</taxon>
        <taxon>Kitasatospora</taxon>
    </lineage>
</organism>
<dbReference type="Proteomes" id="UP001596435">
    <property type="component" value="Unassembled WGS sequence"/>
</dbReference>
<evidence type="ECO:0008006" key="3">
    <source>
        <dbReference type="Google" id="ProtNLM"/>
    </source>
</evidence>
<dbReference type="RefSeq" id="WP_345707766.1">
    <property type="nucleotide sequence ID" value="NZ_BAABKV010000001.1"/>
</dbReference>
<sequence>MTPPDTEDGRPLLLLDVDGPLNPYRAKPQRRPDGYLTHRVRPASWIARHPETPAARVKPLRLWLNPDHGPALLALPLQPVWCTTWMNEANEWVGPLIGLPPLPYIAWPQMHHGDPDGLHWKTRALVAWAAGRPFAWVDDEIEPQDTAWIAEHHPAPAMTLPVDHRHGLRDADFAALADWARTVAP</sequence>
<gene>
    <name evidence="1" type="ORF">ACFQMG_34780</name>
</gene>
<protein>
    <recommendedName>
        <fullName evidence="3">Secreted protein</fullName>
    </recommendedName>
</protein>
<proteinExistence type="predicted"/>
<dbReference type="EMBL" id="JBHTAJ010000116">
    <property type="protein sequence ID" value="MFC7184729.1"/>
    <property type="molecule type" value="Genomic_DNA"/>
</dbReference>
<accession>A0ABW2G5B3</accession>
<comment type="caution">
    <text evidence="1">The sequence shown here is derived from an EMBL/GenBank/DDBJ whole genome shotgun (WGS) entry which is preliminary data.</text>
</comment>